<organism evidence="3 4">
    <name type="scientific">Novosphingobium subterraneum</name>
    <dbReference type="NCBI Taxonomy" id="48936"/>
    <lineage>
        <taxon>Bacteria</taxon>
        <taxon>Pseudomonadati</taxon>
        <taxon>Pseudomonadota</taxon>
        <taxon>Alphaproteobacteria</taxon>
        <taxon>Sphingomonadales</taxon>
        <taxon>Sphingomonadaceae</taxon>
        <taxon>Novosphingobium</taxon>
    </lineage>
</organism>
<name>A0A0B9A7W0_9SPHN</name>
<keyword evidence="2" id="KW-0732">Signal</keyword>
<comment type="caution">
    <text evidence="3">The sequence shown here is derived from an EMBL/GenBank/DDBJ whole genome shotgun (WGS) entry which is preliminary data.</text>
</comment>
<evidence type="ECO:0000256" key="2">
    <source>
        <dbReference type="SAM" id="SignalP"/>
    </source>
</evidence>
<dbReference type="Proteomes" id="UP000031338">
    <property type="component" value="Unassembled WGS sequence"/>
</dbReference>
<reference evidence="3 4" key="1">
    <citation type="submission" date="2014-10" db="EMBL/GenBank/DDBJ databases">
        <title>Draft genome sequence of Novosphingobium subterraneum DSM 12447.</title>
        <authorList>
            <person name="Gan H.M."/>
            <person name="Gan H.Y."/>
            <person name="Savka M.A."/>
        </authorList>
    </citation>
    <scope>NUCLEOTIDE SEQUENCE [LARGE SCALE GENOMIC DNA]</scope>
    <source>
        <strain evidence="3 4">DSM 12447</strain>
    </source>
</reference>
<accession>A0A0B9A7W0</accession>
<protein>
    <recommendedName>
        <fullName evidence="5">Secreted protein</fullName>
    </recommendedName>
</protein>
<dbReference type="AlphaFoldDB" id="A0A0B9A7W0"/>
<evidence type="ECO:0000313" key="3">
    <source>
        <dbReference type="EMBL" id="KHS46729.1"/>
    </source>
</evidence>
<dbReference type="RefSeq" id="WP_039333876.1">
    <property type="nucleotide sequence ID" value="NZ_JRVC01000008.1"/>
</dbReference>
<evidence type="ECO:0008006" key="5">
    <source>
        <dbReference type="Google" id="ProtNLM"/>
    </source>
</evidence>
<dbReference type="STRING" id="48936.NJ75_01965"/>
<feature type="region of interest" description="Disordered" evidence="1">
    <location>
        <begin position="132"/>
        <end position="155"/>
    </location>
</feature>
<evidence type="ECO:0000256" key="1">
    <source>
        <dbReference type="SAM" id="MobiDB-lite"/>
    </source>
</evidence>
<feature type="compositionally biased region" description="Low complexity" evidence="1">
    <location>
        <begin position="132"/>
        <end position="152"/>
    </location>
</feature>
<gene>
    <name evidence="3" type="ORF">NJ75_01965</name>
</gene>
<feature type="chain" id="PRO_5002128227" description="Secreted protein" evidence="2">
    <location>
        <begin position="25"/>
        <end position="196"/>
    </location>
</feature>
<proteinExistence type="predicted"/>
<keyword evidence="4" id="KW-1185">Reference proteome</keyword>
<sequence length="196" mass="19218">MKSALFKSSLLLLPLYGMAAPASAQETASDTASGQVAVTGSVARLCILGEPSRAVVDLGQMVQTSGTSVGRIAALATQSVSLPGSFCNFAGSVLGVRATALLGDSTIAPPPGFSRAVNYTATATGWGNSGTAATTNAAADGASPDSAATGSTQPSPKLGDIEVALSSFSAPQNALLVAGNYSGLVTVTLGPVPVTE</sequence>
<dbReference type="EMBL" id="JRVC01000008">
    <property type="protein sequence ID" value="KHS46729.1"/>
    <property type="molecule type" value="Genomic_DNA"/>
</dbReference>
<feature type="signal peptide" evidence="2">
    <location>
        <begin position="1"/>
        <end position="24"/>
    </location>
</feature>
<evidence type="ECO:0000313" key="4">
    <source>
        <dbReference type="Proteomes" id="UP000031338"/>
    </source>
</evidence>